<keyword evidence="1" id="KW-0732">Signal</keyword>
<dbReference type="InterPro" id="IPR021393">
    <property type="entry name" value="DUF3034"/>
</dbReference>
<sequence length="298" mass="31814">MRKNRWAKKVGQSLLVIGLTAVATGSSVSAMADTGDKLLLTGGVSQVEGAAGGGLTPWAFIGGYGTDDQIGGNTFATVVKTGDFRLNTWGALVGIHDRVELSYAKQRFDTLAAGAKLGIGQGFIFTQDVYGIKVRVAGDGVLEQDNRMPQISVGLQHKQNNRGALVRALGAKDDEGTDYYVTATKLILDHNLLLNGTVRMTKANQMGILGFGGDKSNGYRAQTEVSAAWLVNKSVAIGAEYRTKPDNLSFAHEDDWFDVFVAWAPTKNVSLTMAYADLGDIATIKKQRGAYASVQIGF</sequence>
<gene>
    <name evidence="2" type="ORF">PG1C_13460</name>
</gene>
<name>A0A0C5JBE1_9PROT</name>
<dbReference type="Proteomes" id="UP000061603">
    <property type="component" value="Chromosome"/>
</dbReference>
<dbReference type="PATRIC" id="fig|1565605.3.peg.2848"/>
<proteinExistence type="predicted"/>
<dbReference type="HOGENOM" id="CLU_070026_0_0_4"/>
<dbReference type="RefSeq" id="WP_202635276.1">
    <property type="nucleotide sequence ID" value="NZ_CP010554.1"/>
</dbReference>
<dbReference type="AlphaFoldDB" id="A0A0C5JBE1"/>
<dbReference type="EMBL" id="CP010554">
    <property type="protein sequence ID" value="AJP49165.1"/>
    <property type="molecule type" value="Genomic_DNA"/>
</dbReference>
<keyword evidence="3" id="KW-1185">Reference proteome</keyword>
<reference evidence="2 3" key="1">
    <citation type="journal article" date="2015" name="Genome Announc.">
        <title>Complete Genome Sequence of a Novel Bacterium within the Family Rhodocyclaceae That Degrades Polycyclic Aromatic Hydrocarbons.</title>
        <authorList>
            <person name="Singleton D.R."/>
            <person name="Dickey A.N."/>
            <person name="Scholl E.H."/>
            <person name="Wright F.A."/>
            <person name="Aitken M.D."/>
        </authorList>
    </citation>
    <scope>NUCLEOTIDE SEQUENCE [LARGE SCALE GENOMIC DNA]</scope>
    <source>
        <strain evidence="3">PG1-Ca6</strain>
    </source>
</reference>
<dbReference type="Pfam" id="PF11231">
    <property type="entry name" value="DUF3034"/>
    <property type="match status" value="1"/>
</dbReference>
<dbReference type="STRING" id="1565605.PG1C_13460"/>
<evidence type="ECO:0000313" key="3">
    <source>
        <dbReference type="Proteomes" id="UP000061603"/>
    </source>
</evidence>
<organism evidence="2 3">
    <name type="scientific">Rugosibacter aromaticivorans</name>
    <dbReference type="NCBI Taxonomy" id="1565605"/>
    <lineage>
        <taxon>Bacteria</taxon>
        <taxon>Pseudomonadati</taxon>
        <taxon>Pseudomonadota</taxon>
        <taxon>Betaproteobacteria</taxon>
        <taxon>Nitrosomonadales</taxon>
        <taxon>Sterolibacteriaceae</taxon>
        <taxon>Rugosibacter</taxon>
    </lineage>
</organism>
<feature type="signal peptide" evidence="1">
    <location>
        <begin position="1"/>
        <end position="32"/>
    </location>
</feature>
<feature type="chain" id="PRO_5002178809" description="DUF3034 family protein" evidence="1">
    <location>
        <begin position="33"/>
        <end position="298"/>
    </location>
</feature>
<evidence type="ECO:0000256" key="1">
    <source>
        <dbReference type="SAM" id="SignalP"/>
    </source>
</evidence>
<accession>A0A0C5JBE1</accession>
<evidence type="ECO:0000313" key="2">
    <source>
        <dbReference type="EMBL" id="AJP49165.1"/>
    </source>
</evidence>
<dbReference type="KEGG" id="rbu:PG1C_13460"/>
<evidence type="ECO:0008006" key="4">
    <source>
        <dbReference type="Google" id="ProtNLM"/>
    </source>
</evidence>
<protein>
    <recommendedName>
        <fullName evidence="4">DUF3034 family protein</fullName>
    </recommendedName>
</protein>